<dbReference type="Pfam" id="PF00756">
    <property type="entry name" value="Esterase"/>
    <property type="match status" value="1"/>
</dbReference>
<gene>
    <name evidence="4" type="ORF">CR103_17005</name>
</gene>
<dbReference type="InterPro" id="IPR052558">
    <property type="entry name" value="Siderophore_Hydrolase_D"/>
</dbReference>
<organism evidence="4 5">
    <name type="scientific">Massilia psychrophila</name>
    <dbReference type="NCBI Taxonomy" id="1603353"/>
    <lineage>
        <taxon>Bacteria</taxon>
        <taxon>Pseudomonadati</taxon>
        <taxon>Pseudomonadota</taxon>
        <taxon>Betaproteobacteria</taxon>
        <taxon>Burkholderiales</taxon>
        <taxon>Oxalobacteraceae</taxon>
        <taxon>Telluria group</taxon>
        <taxon>Massilia</taxon>
    </lineage>
</organism>
<dbReference type="RefSeq" id="WP_099917142.1">
    <property type="nucleotide sequence ID" value="NZ_BMHS01000005.1"/>
</dbReference>
<dbReference type="InterPro" id="IPR000801">
    <property type="entry name" value="Esterase-like"/>
</dbReference>
<dbReference type="Proteomes" id="UP000228593">
    <property type="component" value="Unassembled WGS sequence"/>
</dbReference>
<dbReference type="GO" id="GO:0016788">
    <property type="term" value="F:hydrolase activity, acting on ester bonds"/>
    <property type="evidence" value="ECO:0007669"/>
    <property type="project" value="TreeGrafter"/>
</dbReference>
<keyword evidence="2" id="KW-0378">Hydrolase</keyword>
<dbReference type="OrthoDB" id="9784036at2"/>
<dbReference type="SUPFAM" id="SSF53474">
    <property type="entry name" value="alpha/beta-Hydrolases"/>
    <property type="match status" value="1"/>
</dbReference>
<dbReference type="PANTHER" id="PTHR40841:SF2">
    <property type="entry name" value="SIDEROPHORE-DEGRADING ESTERASE (EUROFUNG)"/>
    <property type="match status" value="1"/>
</dbReference>
<evidence type="ECO:0000256" key="3">
    <source>
        <dbReference type="SAM" id="SignalP"/>
    </source>
</evidence>
<evidence type="ECO:0000313" key="4">
    <source>
        <dbReference type="EMBL" id="PIL38612.1"/>
    </source>
</evidence>
<name>A0A2G8SY02_9BURK</name>
<comment type="caution">
    <text evidence="4">The sequence shown here is derived from an EMBL/GenBank/DDBJ whole genome shotgun (WGS) entry which is preliminary data.</text>
</comment>
<dbReference type="EMBL" id="PDOB01000032">
    <property type="protein sequence ID" value="PIL38612.1"/>
    <property type="molecule type" value="Genomic_DNA"/>
</dbReference>
<keyword evidence="5" id="KW-1185">Reference proteome</keyword>
<feature type="chain" id="PRO_5013890087" evidence="3">
    <location>
        <begin position="25"/>
        <end position="305"/>
    </location>
</feature>
<evidence type="ECO:0000256" key="2">
    <source>
        <dbReference type="ARBA" id="ARBA00022801"/>
    </source>
</evidence>
<protein>
    <submittedName>
        <fullName evidence="4">IroE protein</fullName>
    </submittedName>
</protein>
<evidence type="ECO:0000313" key="5">
    <source>
        <dbReference type="Proteomes" id="UP000228593"/>
    </source>
</evidence>
<keyword evidence="3" id="KW-0732">Signal</keyword>
<sequence>MKEARLKPVNLLIALCCLVNSALAATASAPSGYALENTEVRDIRAQALNRDYQVYVALPDSYREGNKRYPVLFVVDANYAFPIVRNIAQRLNKHAGMEEAVVVGLSYAKGDGGVYSRRRDYTPTVPRDQNYRSDMLGRQAAFGEAAAYGKFISGEVFPFIAHNYRVNMERKIFIGHSYGSLLGLQMLLTEPRTFDHYILGSPSLWYDAGTMFERERAYATKNKDLPASVFFGIGALERLAPGKKRSRSEENADMVEDLREFDGLLQSHRFPSLKTRLRVFENEDHASVFPFVLTHGLRAYLRSSK</sequence>
<dbReference type="AlphaFoldDB" id="A0A2G8SY02"/>
<accession>A0A2G8SY02</accession>
<comment type="similarity">
    <text evidence="1">Belongs to the esterase D family.</text>
</comment>
<proteinExistence type="inferred from homology"/>
<evidence type="ECO:0000256" key="1">
    <source>
        <dbReference type="ARBA" id="ARBA00005622"/>
    </source>
</evidence>
<dbReference type="Gene3D" id="3.40.50.1820">
    <property type="entry name" value="alpha/beta hydrolase"/>
    <property type="match status" value="1"/>
</dbReference>
<reference evidence="4 5" key="1">
    <citation type="submission" date="2017-10" db="EMBL/GenBank/DDBJ databases">
        <title>Massilia psychrophilum sp. nov., a novel purple-pigmented bacterium isolated from Tianshan glacier, Xinjiang Municipality, China.</title>
        <authorList>
            <person name="Wang H."/>
        </authorList>
    </citation>
    <scope>NUCLEOTIDE SEQUENCE [LARGE SCALE GENOMIC DNA]</scope>
    <source>
        <strain evidence="4 5">JCM 30813</strain>
    </source>
</reference>
<dbReference type="PANTHER" id="PTHR40841">
    <property type="entry name" value="SIDEROPHORE TRIACETYLFUSARININE C ESTERASE"/>
    <property type="match status" value="1"/>
</dbReference>
<feature type="signal peptide" evidence="3">
    <location>
        <begin position="1"/>
        <end position="24"/>
    </location>
</feature>
<dbReference type="InterPro" id="IPR029058">
    <property type="entry name" value="AB_hydrolase_fold"/>
</dbReference>